<dbReference type="Proteomes" id="UP000886501">
    <property type="component" value="Unassembled WGS sequence"/>
</dbReference>
<sequence>MRNDIGVPHNDENTIEWTLTYDSSIEDGGKHPIELVPPIFRFTPNDPFRDHVRGVWDCIEPPCAVWTNDSCGTHIHVSPSNVCTLAQVKAVACAVLYFESAINALVPPHRLSNMWCKTFFANNVNFQGREVVQAVAQVDGARSLDAVVELMNPPSIHL</sequence>
<evidence type="ECO:0000313" key="2">
    <source>
        <dbReference type="Proteomes" id="UP000886501"/>
    </source>
</evidence>
<reference evidence="1" key="2">
    <citation type="journal article" date="2020" name="Nat. Commun.">
        <title>Large-scale genome sequencing of mycorrhizal fungi provides insights into the early evolution of symbiotic traits.</title>
        <authorList>
            <person name="Miyauchi S."/>
            <person name="Kiss E."/>
            <person name="Kuo A."/>
            <person name="Drula E."/>
            <person name="Kohler A."/>
            <person name="Sanchez-Garcia M."/>
            <person name="Morin E."/>
            <person name="Andreopoulos B."/>
            <person name="Barry K.W."/>
            <person name="Bonito G."/>
            <person name="Buee M."/>
            <person name="Carver A."/>
            <person name="Chen C."/>
            <person name="Cichocki N."/>
            <person name="Clum A."/>
            <person name="Culley D."/>
            <person name="Crous P.W."/>
            <person name="Fauchery L."/>
            <person name="Girlanda M."/>
            <person name="Hayes R.D."/>
            <person name="Keri Z."/>
            <person name="LaButti K."/>
            <person name="Lipzen A."/>
            <person name="Lombard V."/>
            <person name="Magnuson J."/>
            <person name="Maillard F."/>
            <person name="Murat C."/>
            <person name="Nolan M."/>
            <person name="Ohm R.A."/>
            <person name="Pangilinan J."/>
            <person name="Pereira M.F."/>
            <person name="Perotto S."/>
            <person name="Peter M."/>
            <person name="Pfister S."/>
            <person name="Riley R."/>
            <person name="Sitrit Y."/>
            <person name="Stielow J.B."/>
            <person name="Szollosi G."/>
            <person name="Zifcakova L."/>
            <person name="Stursova M."/>
            <person name="Spatafora J.W."/>
            <person name="Tedersoo L."/>
            <person name="Vaario L.M."/>
            <person name="Yamada A."/>
            <person name="Yan M."/>
            <person name="Wang P."/>
            <person name="Xu J."/>
            <person name="Bruns T."/>
            <person name="Baldrian P."/>
            <person name="Vilgalys R."/>
            <person name="Dunand C."/>
            <person name="Henrissat B."/>
            <person name="Grigoriev I.V."/>
            <person name="Hibbett D."/>
            <person name="Nagy L.G."/>
            <person name="Martin F.M."/>
        </authorList>
    </citation>
    <scope>NUCLEOTIDE SEQUENCE</scope>
    <source>
        <strain evidence="1">P2</strain>
    </source>
</reference>
<reference evidence="1" key="1">
    <citation type="submission" date="2019-10" db="EMBL/GenBank/DDBJ databases">
        <authorList>
            <consortium name="DOE Joint Genome Institute"/>
            <person name="Kuo A."/>
            <person name="Miyauchi S."/>
            <person name="Kiss E."/>
            <person name="Drula E."/>
            <person name="Kohler A."/>
            <person name="Sanchez-Garcia M."/>
            <person name="Andreopoulos B."/>
            <person name="Barry K.W."/>
            <person name="Bonito G."/>
            <person name="Buee M."/>
            <person name="Carver A."/>
            <person name="Chen C."/>
            <person name="Cichocki N."/>
            <person name="Clum A."/>
            <person name="Culley D."/>
            <person name="Crous P.W."/>
            <person name="Fauchery L."/>
            <person name="Girlanda M."/>
            <person name="Hayes R."/>
            <person name="Keri Z."/>
            <person name="Labutti K."/>
            <person name="Lipzen A."/>
            <person name="Lombard V."/>
            <person name="Magnuson J."/>
            <person name="Maillard F."/>
            <person name="Morin E."/>
            <person name="Murat C."/>
            <person name="Nolan M."/>
            <person name="Ohm R."/>
            <person name="Pangilinan J."/>
            <person name="Pereira M."/>
            <person name="Perotto S."/>
            <person name="Peter M."/>
            <person name="Riley R."/>
            <person name="Sitrit Y."/>
            <person name="Stielow B."/>
            <person name="Szollosi G."/>
            <person name="Zifcakova L."/>
            <person name="Stursova M."/>
            <person name="Spatafora J.W."/>
            <person name="Tedersoo L."/>
            <person name="Vaario L.-M."/>
            <person name="Yamada A."/>
            <person name="Yan M."/>
            <person name="Wang P."/>
            <person name="Xu J."/>
            <person name="Bruns T."/>
            <person name="Baldrian P."/>
            <person name="Vilgalys R."/>
            <person name="Henrissat B."/>
            <person name="Grigoriev I.V."/>
            <person name="Hibbett D."/>
            <person name="Nagy L.G."/>
            <person name="Martin F.M."/>
        </authorList>
    </citation>
    <scope>NUCLEOTIDE SEQUENCE</scope>
    <source>
        <strain evidence="1">P2</strain>
    </source>
</reference>
<accession>A0ACB6Z7P9</accession>
<organism evidence="1 2">
    <name type="scientific">Thelephora ganbajun</name>
    <name type="common">Ganba fungus</name>
    <dbReference type="NCBI Taxonomy" id="370292"/>
    <lineage>
        <taxon>Eukaryota</taxon>
        <taxon>Fungi</taxon>
        <taxon>Dikarya</taxon>
        <taxon>Basidiomycota</taxon>
        <taxon>Agaricomycotina</taxon>
        <taxon>Agaricomycetes</taxon>
        <taxon>Thelephorales</taxon>
        <taxon>Thelephoraceae</taxon>
        <taxon>Thelephora</taxon>
    </lineage>
</organism>
<proteinExistence type="predicted"/>
<name>A0ACB6Z7P9_THEGA</name>
<comment type="caution">
    <text evidence="1">The sequence shown here is derived from an EMBL/GenBank/DDBJ whole genome shotgun (WGS) entry which is preliminary data.</text>
</comment>
<keyword evidence="2" id="KW-1185">Reference proteome</keyword>
<protein>
    <submittedName>
        <fullName evidence="1">Uncharacterized protein</fullName>
    </submittedName>
</protein>
<evidence type="ECO:0000313" key="1">
    <source>
        <dbReference type="EMBL" id="KAF9645641.1"/>
    </source>
</evidence>
<dbReference type="EMBL" id="MU118083">
    <property type="protein sequence ID" value="KAF9645641.1"/>
    <property type="molecule type" value="Genomic_DNA"/>
</dbReference>
<gene>
    <name evidence="1" type="ORF">BDM02DRAFT_3189540</name>
</gene>